<evidence type="ECO:0000313" key="4">
    <source>
        <dbReference type="Proteomes" id="UP000010847"/>
    </source>
</evidence>
<dbReference type="NCBIfam" id="TIGR00277">
    <property type="entry name" value="HDIG"/>
    <property type="match status" value="1"/>
</dbReference>
<dbReference type="InterPro" id="IPR037522">
    <property type="entry name" value="HD_GYP_dom"/>
</dbReference>
<dbReference type="Proteomes" id="UP000010847">
    <property type="component" value="Chromosome"/>
</dbReference>
<accession>W0E5V0</accession>
<dbReference type="PANTHER" id="PTHR43155:SF2">
    <property type="entry name" value="CYCLIC DI-GMP PHOSPHODIESTERASE PA4108"/>
    <property type="match status" value="1"/>
</dbReference>
<dbReference type="HOGENOM" id="CLU_000445_92_3_9"/>
<dbReference type="eggNOG" id="COG2206">
    <property type="taxonomic scope" value="Bacteria"/>
</dbReference>
<reference evidence="3 4" key="1">
    <citation type="submission" date="2013-12" db="EMBL/GenBank/DDBJ databases">
        <authorList>
            <consortium name="DOE Joint Genome Institute"/>
            <person name="Smidt H."/>
            <person name="Huntemann M."/>
            <person name="Han J."/>
            <person name="Chen A."/>
            <person name="Kyrpides N."/>
            <person name="Mavromatis K."/>
            <person name="Markowitz V."/>
            <person name="Palaniappan K."/>
            <person name="Ivanova N."/>
            <person name="Schaumberg A."/>
            <person name="Pati A."/>
            <person name="Liolios K."/>
            <person name="Nordberg H.P."/>
            <person name="Cantor M.N."/>
            <person name="Hua S.X."/>
            <person name="Woyke T."/>
        </authorList>
    </citation>
    <scope>NUCLEOTIDE SEQUENCE [LARGE SCALE GENOMIC DNA]</scope>
    <source>
        <strain evidence="4">DSM 15288</strain>
    </source>
</reference>
<dbReference type="PROSITE" id="PS51831">
    <property type="entry name" value="HD"/>
    <property type="match status" value="1"/>
</dbReference>
<feature type="domain" description="HD" evidence="1">
    <location>
        <begin position="55"/>
        <end position="177"/>
    </location>
</feature>
<evidence type="ECO:0000259" key="1">
    <source>
        <dbReference type="PROSITE" id="PS51831"/>
    </source>
</evidence>
<protein>
    <submittedName>
        <fullName evidence="3">Uncharacterized protein</fullName>
    </submittedName>
</protein>
<dbReference type="PANTHER" id="PTHR43155">
    <property type="entry name" value="CYCLIC DI-GMP PHOSPHODIESTERASE PA4108-RELATED"/>
    <property type="match status" value="1"/>
</dbReference>
<dbReference type="SMART" id="SM00471">
    <property type="entry name" value="HDc"/>
    <property type="match status" value="1"/>
</dbReference>
<dbReference type="AlphaFoldDB" id="W0E5V0"/>
<evidence type="ECO:0000259" key="2">
    <source>
        <dbReference type="PROSITE" id="PS51832"/>
    </source>
</evidence>
<dbReference type="InterPro" id="IPR006675">
    <property type="entry name" value="HDIG_dom"/>
</dbReference>
<proteinExistence type="predicted"/>
<dbReference type="Gene3D" id="1.10.3210.10">
    <property type="entry name" value="Hypothetical protein af1432"/>
    <property type="match status" value="1"/>
</dbReference>
<evidence type="ECO:0000313" key="3">
    <source>
        <dbReference type="EMBL" id="AHF06132.1"/>
    </source>
</evidence>
<name>W0E5V0_9FIRM</name>
<dbReference type="SUPFAM" id="SSF109604">
    <property type="entry name" value="HD-domain/PDEase-like"/>
    <property type="match status" value="1"/>
</dbReference>
<keyword evidence="4" id="KW-1185">Reference proteome</keyword>
<dbReference type="EMBL" id="CP007032">
    <property type="protein sequence ID" value="AHF06132.1"/>
    <property type="molecule type" value="Genomic_DNA"/>
</dbReference>
<feature type="domain" description="HD-GYP" evidence="2">
    <location>
        <begin position="33"/>
        <end position="218"/>
    </location>
</feature>
<gene>
    <name evidence="3" type="ORF">DESME_02950</name>
</gene>
<dbReference type="InterPro" id="IPR006674">
    <property type="entry name" value="HD_domain"/>
</dbReference>
<dbReference type="PROSITE" id="PS51832">
    <property type="entry name" value="HD_GYP"/>
    <property type="match status" value="1"/>
</dbReference>
<dbReference type="RefSeq" id="WP_025248624.1">
    <property type="nucleotide sequence ID" value="NZ_CP007032.1"/>
</dbReference>
<dbReference type="KEGG" id="dmt:DESME_02950"/>
<dbReference type="InterPro" id="IPR003607">
    <property type="entry name" value="HD/PDEase_dom"/>
</dbReference>
<sequence length="218" mass="24673">MALLTLHNFNSYTMLFNHEELAKPIAMVNDIILKIMKSRNSVFIYKSFFLFDNATFVHSVNVSLLTLLMAREMGYKEKSLKEIAWGAFLHDLGKLMVPECILNKPGKLTKNEYELIKKHPEYGMKLIEPLGLSVNICMAIAQHHERWEGTGYPLGLKGKEIHPLAQIVAVADTFDALISDRPYRKGMPVEKAIEIVRAGKGTDFSPKVVDQLLKLLAM</sequence>
<dbReference type="STRING" id="871968.DESME_02950"/>
<organism evidence="3 4">
    <name type="scientific">Desulfitobacterium metallireducens DSM 15288</name>
    <dbReference type="NCBI Taxonomy" id="871968"/>
    <lineage>
        <taxon>Bacteria</taxon>
        <taxon>Bacillati</taxon>
        <taxon>Bacillota</taxon>
        <taxon>Clostridia</taxon>
        <taxon>Eubacteriales</taxon>
        <taxon>Desulfitobacteriaceae</taxon>
        <taxon>Desulfitobacterium</taxon>
    </lineage>
</organism>
<dbReference type="Pfam" id="PF13487">
    <property type="entry name" value="HD_5"/>
    <property type="match status" value="1"/>
</dbReference>
<dbReference type="CDD" id="cd00077">
    <property type="entry name" value="HDc"/>
    <property type="match status" value="1"/>
</dbReference>